<proteinExistence type="predicted"/>
<accession>A0A9W6XII5</accession>
<organism evidence="1 2">
    <name type="scientific">Phytophthora fragariaefolia</name>
    <dbReference type="NCBI Taxonomy" id="1490495"/>
    <lineage>
        <taxon>Eukaryota</taxon>
        <taxon>Sar</taxon>
        <taxon>Stramenopiles</taxon>
        <taxon>Oomycota</taxon>
        <taxon>Peronosporomycetes</taxon>
        <taxon>Peronosporales</taxon>
        <taxon>Peronosporaceae</taxon>
        <taxon>Phytophthora</taxon>
    </lineage>
</organism>
<dbReference type="EMBL" id="BSXT01001146">
    <property type="protein sequence ID" value="GMF39251.1"/>
    <property type="molecule type" value="Genomic_DNA"/>
</dbReference>
<evidence type="ECO:0000313" key="2">
    <source>
        <dbReference type="Proteomes" id="UP001165121"/>
    </source>
</evidence>
<keyword evidence="2" id="KW-1185">Reference proteome</keyword>
<dbReference type="AlphaFoldDB" id="A0A9W6XII5"/>
<gene>
    <name evidence="1" type="ORF">Pfra01_001159600</name>
</gene>
<name>A0A9W6XII5_9STRA</name>
<sequence length="104" mass="12284">MEINYNCAKCELRWCQTQYITRMLERFGQMEPFAARNPNVVGQDLRSRAETAPLSRRKPYREMVGSLLYIANCTRSDISVSMSMLSQYLDKSQDLHWLFECYDI</sequence>
<reference evidence="1" key="1">
    <citation type="submission" date="2023-04" db="EMBL/GenBank/DDBJ databases">
        <title>Phytophthora fragariaefolia NBRC 109709.</title>
        <authorList>
            <person name="Ichikawa N."/>
            <person name="Sato H."/>
            <person name="Tonouchi N."/>
        </authorList>
    </citation>
    <scope>NUCLEOTIDE SEQUENCE</scope>
    <source>
        <strain evidence="1">NBRC 109709</strain>
    </source>
</reference>
<evidence type="ECO:0000313" key="1">
    <source>
        <dbReference type="EMBL" id="GMF39251.1"/>
    </source>
</evidence>
<dbReference type="OrthoDB" id="149341at2759"/>
<comment type="caution">
    <text evidence="1">The sequence shown here is derived from an EMBL/GenBank/DDBJ whole genome shotgun (WGS) entry which is preliminary data.</text>
</comment>
<protein>
    <submittedName>
        <fullName evidence="1">Unnamed protein product</fullName>
    </submittedName>
</protein>
<dbReference type="Proteomes" id="UP001165121">
    <property type="component" value="Unassembled WGS sequence"/>
</dbReference>